<evidence type="ECO:0000256" key="1">
    <source>
        <dbReference type="ARBA" id="ARBA00009179"/>
    </source>
</evidence>
<dbReference type="InterPro" id="IPR004447">
    <property type="entry name" value="Peptidase_S41A"/>
</dbReference>
<keyword evidence="3 5" id="KW-0378">Hydrolase</keyword>
<dbReference type="InterPro" id="IPR036034">
    <property type="entry name" value="PDZ_sf"/>
</dbReference>
<evidence type="ECO:0000313" key="9">
    <source>
        <dbReference type="Proteomes" id="UP000294613"/>
    </source>
</evidence>
<comment type="similarity">
    <text evidence="1 5">Belongs to the peptidase S41A family.</text>
</comment>
<dbReference type="GO" id="GO:0007165">
    <property type="term" value="P:signal transduction"/>
    <property type="evidence" value="ECO:0007669"/>
    <property type="project" value="TreeGrafter"/>
</dbReference>
<dbReference type="PANTHER" id="PTHR32060">
    <property type="entry name" value="TAIL-SPECIFIC PROTEASE"/>
    <property type="match status" value="1"/>
</dbReference>
<dbReference type="Pfam" id="PF17820">
    <property type="entry name" value="PDZ_6"/>
    <property type="match status" value="1"/>
</dbReference>
<dbReference type="AlphaFoldDB" id="A0A4R3JSJ4"/>
<dbReference type="Proteomes" id="UP000294613">
    <property type="component" value="Unassembled WGS sequence"/>
</dbReference>
<gene>
    <name evidence="8" type="ORF">EDD74_10144</name>
    <name evidence="7" type="ORF">FAEUMB_07210</name>
</gene>
<dbReference type="RefSeq" id="WP_116441194.1">
    <property type="nucleotide sequence ID" value="NZ_BHEO01000002.1"/>
</dbReference>
<dbReference type="GO" id="GO:0030288">
    <property type="term" value="C:outer membrane-bounded periplasmic space"/>
    <property type="evidence" value="ECO:0007669"/>
    <property type="project" value="TreeGrafter"/>
</dbReference>
<evidence type="ECO:0000259" key="6">
    <source>
        <dbReference type="PROSITE" id="PS50106"/>
    </source>
</evidence>
<proteinExistence type="inferred from homology"/>
<dbReference type="Gene3D" id="3.90.226.10">
    <property type="entry name" value="2-enoyl-CoA Hydratase, Chain A, domain 1"/>
    <property type="match status" value="1"/>
</dbReference>
<keyword evidence="4 5" id="KW-0720">Serine protease</keyword>
<dbReference type="InterPro" id="IPR005151">
    <property type="entry name" value="Tail-specific_protease"/>
</dbReference>
<dbReference type="GO" id="GO:0008236">
    <property type="term" value="F:serine-type peptidase activity"/>
    <property type="evidence" value="ECO:0007669"/>
    <property type="project" value="UniProtKB-KW"/>
</dbReference>
<keyword evidence="10" id="KW-1185">Reference proteome</keyword>
<reference evidence="8 9" key="2">
    <citation type="submission" date="2019-03" db="EMBL/GenBank/DDBJ databases">
        <title>Genomic Encyclopedia of Type Strains, Phase IV (KMG-IV): sequencing the most valuable type-strain genomes for metagenomic binning, comparative biology and taxonomic classification.</title>
        <authorList>
            <person name="Goeker M."/>
        </authorList>
    </citation>
    <scope>NUCLEOTIDE SEQUENCE [LARGE SCALE GENOMIC DNA]</scope>
    <source>
        <strain evidence="8 9">DSM 103426</strain>
    </source>
</reference>
<evidence type="ECO:0000313" key="8">
    <source>
        <dbReference type="EMBL" id="TCS70196.1"/>
    </source>
</evidence>
<evidence type="ECO:0000256" key="5">
    <source>
        <dbReference type="RuleBase" id="RU004404"/>
    </source>
</evidence>
<dbReference type="InterPro" id="IPR001478">
    <property type="entry name" value="PDZ"/>
</dbReference>
<dbReference type="CDD" id="cd07560">
    <property type="entry name" value="Peptidase_S41_CPP"/>
    <property type="match status" value="1"/>
</dbReference>
<reference evidence="7 10" key="1">
    <citation type="journal article" date="2018" name="Int. J. Syst. Evol. Microbiol.">
        <title>Draft Genome Sequence of Faecalimonas umbilicata JCM 30896T, an Acetate-Producing Bacterium Isolated from Human Feces.</title>
        <authorList>
            <person name="Sakamoto M."/>
            <person name="Ikeyama N."/>
            <person name="Yuki M."/>
            <person name="Ohkuma M."/>
        </authorList>
    </citation>
    <scope>NUCLEOTIDE SEQUENCE [LARGE SCALE GENOMIC DNA]</scope>
    <source>
        <strain evidence="7 10">EGH7</strain>
    </source>
</reference>
<evidence type="ECO:0000313" key="7">
    <source>
        <dbReference type="EMBL" id="GBU04180.1"/>
    </source>
</evidence>
<dbReference type="PROSITE" id="PS50106">
    <property type="entry name" value="PDZ"/>
    <property type="match status" value="1"/>
</dbReference>
<dbReference type="SMART" id="SM00228">
    <property type="entry name" value="PDZ"/>
    <property type="match status" value="1"/>
</dbReference>
<dbReference type="GO" id="GO:0006508">
    <property type="term" value="P:proteolysis"/>
    <property type="evidence" value="ECO:0007669"/>
    <property type="project" value="UniProtKB-KW"/>
</dbReference>
<evidence type="ECO:0000256" key="4">
    <source>
        <dbReference type="ARBA" id="ARBA00022825"/>
    </source>
</evidence>
<dbReference type="PANTHER" id="PTHR32060:SF30">
    <property type="entry name" value="CARBOXY-TERMINAL PROCESSING PROTEASE CTPA"/>
    <property type="match status" value="1"/>
</dbReference>
<dbReference type="NCBIfam" id="TIGR00225">
    <property type="entry name" value="prc"/>
    <property type="match status" value="1"/>
</dbReference>
<dbReference type="Pfam" id="PF22694">
    <property type="entry name" value="CtpB_N-like"/>
    <property type="match status" value="1"/>
</dbReference>
<evidence type="ECO:0000256" key="2">
    <source>
        <dbReference type="ARBA" id="ARBA00022670"/>
    </source>
</evidence>
<dbReference type="Gene3D" id="2.30.42.10">
    <property type="match status" value="1"/>
</dbReference>
<dbReference type="GO" id="GO:0004175">
    <property type="term" value="F:endopeptidase activity"/>
    <property type="evidence" value="ECO:0007669"/>
    <property type="project" value="TreeGrafter"/>
</dbReference>
<dbReference type="EMBL" id="BHEO01000002">
    <property type="protein sequence ID" value="GBU04180.1"/>
    <property type="molecule type" value="Genomic_DNA"/>
</dbReference>
<evidence type="ECO:0000256" key="3">
    <source>
        <dbReference type="ARBA" id="ARBA00022801"/>
    </source>
</evidence>
<sequence length="405" mass="44292">MENKHSFLKGALCGALAMFIGGGAIFGGVSLGKNVAEKIRKNENNSIQSSESVLNAESKEKLKEIEKIIDEHYLRDTDTEDLEDGMYAGILAGLNDPYSTYYTEEETKELFETTSGEYIGIGAAMSQNLDTGIITVSRVYKDSPAEKAGMRSEDILYKVEGEEVTGEELDEVVADIKGEEGTEVHITVLRGEEREEIELTAVRGKVEAQTVEFEMKEDQIGYISVSEFDSVTLGQFEQALTTLEEQDMQGLVIDLRSNPGGNLDTVCNMLELILPEGTIVSTKERSGKEEEIRGSGKNDFDTPLAVLVNGYSASASEIFAGAVQDYKIGTIVGTTTYGKGVVQQLFPLDDGTCVKVTISEYFTPKGRNIDGKGIEPDVSVEYVRDEADPEADNQLQTAMDVLREQ</sequence>
<dbReference type="EMBL" id="SLZV01000001">
    <property type="protein sequence ID" value="TCS70196.1"/>
    <property type="molecule type" value="Genomic_DNA"/>
</dbReference>
<dbReference type="InterPro" id="IPR029045">
    <property type="entry name" value="ClpP/crotonase-like_dom_sf"/>
</dbReference>
<dbReference type="CDD" id="cd06782">
    <property type="entry name" value="cpPDZ_CPP-like"/>
    <property type="match status" value="1"/>
</dbReference>
<evidence type="ECO:0000313" key="10">
    <source>
        <dbReference type="Proteomes" id="UP000702954"/>
    </source>
</evidence>
<dbReference type="SUPFAM" id="SSF52096">
    <property type="entry name" value="ClpP/crotonase"/>
    <property type="match status" value="1"/>
</dbReference>
<name>A0A4R3JSJ4_9FIRM</name>
<accession>A0A4R3JSJ4</accession>
<dbReference type="SUPFAM" id="SSF50156">
    <property type="entry name" value="PDZ domain-like"/>
    <property type="match status" value="1"/>
</dbReference>
<dbReference type="Gene3D" id="3.30.750.44">
    <property type="match status" value="1"/>
</dbReference>
<dbReference type="InterPro" id="IPR055210">
    <property type="entry name" value="CtpA/B_N"/>
</dbReference>
<organism evidence="8 9">
    <name type="scientific">Faecalimonas umbilicata</name>
    <dbReference type="NCBI Taxonomy" id="1912855"/>
    <lineage>
        <taxon>Bacteria</taxon>
        <taxon>Bacillati</taxon>
        <taxon>Bacillota</taxon>
        <taxon>Clostridia</taxon>
        <taxon>Lachnospirales</taxon>
        <taxon>Lachnospiraceae</taxon>
        <taxon>Faecalimonas</taxon>
    </lineage>
</organism>
<protein>
    <submittedName>
        <fullName evidence="8">Carboxyl-terminal processing protease</fullName>
    </submittedName>
    <submittedName>
        <fullName evidence="7">Peptidase S41</fullName>
    </submittedName>
</protein>
<comment type="caution">
    <text evidence="8">The sequence shown here is derived from an EMBL/GenBank/DDBJ whole genome shotgun (WGS) entry which is preliminary data.</text>
</comment>
<dbReference type="Proteomes" id="UP000702954">
    <property type="component" value="Unassembled WGS sequence"/>
</dbReference>
<keyword evidence="2 5" id="KW-0645">Protease</keyword>
<dbReference type="InterPro" id="IPR041489">
    <property type="entry name" value="PDZ_6"/>
</dbReference>
<dbReference type="Pfam" id="PF03572">
    <property type="entry name" value="Peptidase_S41"/>
    <property type="match status" value="1"/>
</dbReference>
<dbReference type="SMART" id="SM00245">
    <property type="entry name" value="TSPc"/>
    <property type="match status" value="1"/>
</dbReference>
<feature type="domain" description="PDZ" evidence="6">
    <location>
        <begin position="107"/>
        <end position="177"/>
    </location>
</feature>